<evidence type="ECO:0000256" key="1">
    <source>
        <dbReference type="SAM" id="MobiDB-lite"/>
    </source>
</evidence>
<sequence>MSIRKENSSSGCSGCFGCLGCLGCFGCFGIVLLIILLFSGCSALFGNSDEDNSEDTNPKTEANSKKDEKTSIKEEKESAKEDVKNDNTKVNSTVEKNEVTPEDDTVYGKLTAPHDNNQVVVVDNMTYILGDNDEILQAEKGFSKLPLDKNLDKNLLNEHAKDYMAKDAEFVSNISDTEQKYHSKSLNKDYYVTLVLNEHGNVNRLVVSSTQ</sequence>
<feature type="region of interest" description="Disordered" evidence="1">
    <location>
        <begin position="49"/>
        <end position="102"/>
    </location>
</feature>
<accession>A0AAX0QQS4</accession>
<keyword evidence="2" id="KW-1133">Transmembrane helix</keyword>
<keyword evidence="6" id="KW-1185">Reference proteome</keyword>
<comment type="caution">
    <text evidence="3">The sequence shown here is derived from an EMBL/GenBank/DDBJ whole genome shotgun (WGS) entry which is preliminary data.</text>
</comment>
<name>A0AAX0QQS4_9STAP</name>
<evidence type="ECO:0000313" key="3">
    <source>
        <dbReference type="EMBL" id="PCF45950.1"/>
    </source>
</evidence>
<gene>
    <name evidence="3" type="ORF">B5C07_12835</name>
    <name evidence="4" type="ORF">CDL68_12560</name>
</gene>
<dbReference type="EMBL" id="MWUR01000029">
    <property type="protein sequence ID" value="PCF45950.1"/>
    <property type="molecule type" value="Genomic_DNA"/>
</dbReference>
<dbReference type="RefSeq" id="WP_096598717.1">
    <property type="nucleotide sequence ID" value="NZ_LR134263.1"/>
</dbReference>
<protein>
    <recommendedName>
        <fullName evidence="7">Lipoprotein</fullName>
    </recommendedName>
</protein>
<reference evidence="4 6" key="2">
    <citation type="submission" date="2017-06" db="EMBL/GenBank/DDBJ databases">
        <title>Identification of a new gene, sdsY, involved in staphylococcal internalization in non-professional phagocytic cells (NPPCs).</title>
        <authorList>
            <person name="Maali Y."/>
            <person name="Martins-Simoes P."/>
            <person name="Trouillet-Assant S."/>
            <person name="Laurent F."/>
            <person name="Diot A."/>
            <person name="Verhoeven P."/>
            <person name="Bouvard D."/>
            <person name="Vandenesch F."/>
            <person name="Bes M."/>
        </authorList>
    </citation>
    <scope>NUCLEOTIDE SEQUENCE [LARGE SCALE GENOMIC DNA]</scope>
    <source>
        <strain evidence="4 6">Heidy</strain>
    </source>
</reference>
<reference evidence="3 5" key="1">
    <citation type="journal article" date="2017" name="PLoS ONE">
        <title>Development of a real-time PCR for detection of Staphylococcus pseudintermedius using a novel automated comparison of whole-genome sequences.</title>
        <authorList>
            <person name="Verstappen K.M."/>
            <person name="Huijbregts L."/>
            <person name="Spaninks M."/>
            <person name="Wagenaar J.A."/>
            <person name="Fluit A.C."/>
            <person name="Duim B."/>
        </authorList>
    </citation>
    <scope>NUCLEOTIDE SEQUENCE [LARGE SCALE GENOMIC DNA]</scope>
    <source>
        <strain evidence="3 5">15S02591-1</strain>
    </source>
</reference>
<proteinExistence type="predicted"/>
<feature type="transmembrane region" description="Helical" evidence="2">
    <location>
        <begin position="12"/>
        <end position="38"/>
    </location>
</feature>
<feature type="compositionally biased region" description="Basic and acidic residues" evidence="1">
    <location>
        <begin position="56"/>
        <end position="87"/>
    </location>
</feature>
<evidence type="ECO:0008006" key="7">
    <source>
        <dbReference type="Google" id="ProtNLM"/>
    </source>
</evidence>
<evidence type="ECO:0000256" key="2">
    <source>
        <dbReference type="SAM" id="Phobius"/>
    </source>
</evidence>
<evidence type="ECO:0000313" key="5">
    <source>
        <dbReference type="Proteomes" id="UP000217473"/>
    </source>
</evidence>
<evidence type="ECO:0000313" key="6">
    <source>
        <dbReference type="Proteomes" id="UP000266198"/>
    </source>
</evidence>
<evidence type="ECO:0000313" key="4">
    <source>
        <dbReference type="EMBL" id="RIZ49036.1"/>
    </source>
</evidence>
<dbReference type="AlphaFoldDB" id="A0AAX0QQS4"/>
<organism evidence="3 5">
    <name type="scientific">Staphylococcus delphini</name>
    <dbReference type="NCBI Taxonomy" id="53344"/>
    <lineage>
        <taxon>Bacteria</taxon>
        <taxon>Bacillati</taxon>
        <taxon>Bacillota</taxon>
        <taxon>Bacilli</taxon>
        <taxon>Bacillales</taxon>
        <taxon>Staphylococcaceae</taxon>
        <taxon>Staphylococcus</taxon>
        <taxon>Staphylococcus intermedius group</taxon>
    </lineage>
</organism>
<dbReference type="Proteomes" id="UP000266198">
    <property type="component" value="Unassembled WGS sequence"/>
</dbReference>
<dbReference type="Proteomes" id="UP000217473">
    <property type="component" value="Unassembled WGS sequence"/>
</dbReference>
<keyword evidence="2" id="KW-0472">Membrane</keyword>
<dbReference type="EMBL" id="NIPK01000043">
    <property type="protein sequence ID" value="RIZ49036.1"/>
    <property type="molecule type" value="Genomic_DNA"/>
</dbReference>
<keyword evidence="2" id="KW-0812">Transmembrane</keyword>